<evidence type="ECO:0000256" key="7">
    <source>
        <dbReference type="ARBA" id="ARBA00022741"/>
    </source>
</evidence>
<evidence type="ECO:0000256" key="12">
    <source>
        <dbReference type="ARBA" id="ARBA00023136"/>
    </source>
</evidence>
<evidence type="ECO:0000256" key="4">
    <source>
        <dbReference type="ARBA" id="ARBA00022475"/>
    </source>
</evidence>
<dbReference type="Pfam" id="PF00501">
    <property type="entry name" value="AMP-binding"/>
    <property type="match status" value="1"/>
</dbReference>
<name>A0A0H3YF74_SCHMD</name>
<evidence type="ECO:0000256" key="18">
    <source>
        <dbReference type="ARBA" id="ARBA00048666"/>
    </source>
</evidence>
<accession>A0A0H3YF74</accession>
<dbReference type="InterPro" id="IPR020845">
    <property type="entry name" value="AMP-binding_CS"/>
</dbReference>
<dbReference type="Gene3D" id="3.30.300.30">
    <property type="match status" value="1"/>
</dbReference>
<feature type="domain" description="AMP-dependent synthetase/ligase" evidence="23">
    <location>
        <begin position="86"/>
        <end position="462"/>
    </location>
</feature>
<comment type="subcellular location">
    <subcellularLocation>
        <location evidence="1">Cell membrane</location>
        <topology evidence="1">Multi-pass membrane protein</topology>
    </subcellularLocation>
    <subcellularLocation>
        <location evidence="17">Peroxisome membrane</location>
    </subcellularLocation>
</comment>
<keyword evidence="6 22" id="KW-0812">Transmembrane</keyword>
<dbReference type="OrthoDB" id="288590at2759"/>
<comment type="catalytic activity">
    <reaction evidence="18">
        <text>tetracosanoate + ATP + CoA = tetracosanoyl-CoA + AMP + diphosphate</text>
        <dbReference type="Rhea" id="RHEA:33639"/>
        <dbReference type="ChEBI" id="CHEBI:30616"/>
        <dbReference type="ChEBI" id="CHEBI:31014"/>
        <dbReference type="ChEBI" id="CHEBI:33019"/>
        <dbReference type="ChEBI" id="CHEBI:57287"/>
        <dbReference type="ChEBI" id="CHEBI:65052"/>
        <dbReference type="ChEBI" id="CHEBI:456215"/>
    </reaction>
    <physiologicalReaction direction="left-to-right" evidence="18">
        <dbReference type="Rhea" id="RHEA:33640"/>
    </physiologicalReaction>
</comment>
<comment type="function">
    <text evidence="19">Acyl-CoA synthetase required for both the import of long chain fatty acids (LCFAs) (C14-C18) and the activation very long chain fatty acids (VLCFAs) (C20-C26) by esterification of the fatty acids into metabolically active CoA-thioesters for subsequent degradation or incorporation into phospholipids. The transport and fatty acyl-CoA synthetase activities are genetically separable and are thus independent activities. Esterifies VLCFAs in the peroxisome matrix. The VLCFAs are actively transported into peroxisomes by a PXA1-PXA2 heterodimeric transporter in the peroxisomal membrane.</text>
</comment>
<protein>
    <recommendedName>
        <fullName evidence="20">Very long-chain fatty acid transport protein</fullName>
        <ecNumber evidence="14">6.2.1.3</ecNumber>
    </recommendedName>
    <alternativeName>
        <fullName evidence="16">Long-chain-fatty-acid--CoA ligase</fullName>
    </alternativeName>
    <alternativeName>
        <fullName evidence="21">Very-long-chain acyl-CoA synthetase</fullName>
    </alternativeName>
</protein>
<dbReference type="FunFam" id="3.30.300.30:FF:000002">
    <property type="entry name" value="Long-chain fatty acid transport protein 1"/>
    <property type="match status" value="1"/>
</dbReference>
<evidence type="ECO:0000256" key="14">
    <source>
        <dbReference type="ARBA" id="ARBA00026121"/>
    </source>
</evidence>
<evidence type="ECO:0000259" key="23">
    <source>
        <dbReference type="Pfam" id="PF00501"/>
    </source>
</evidence>
<comment type="catalytic activity">
    <reaction evidence="15">
        <text>a very long-chain fatty acid + ATP + CoA = a very long-chain fatty acyl-CoA + AMP + diphosphate</text>
        <dbReference type="Rhea" id="RHEA:54536"/>
        <dbReference type="ChEBI" id="CHEBI:30616"/>
        <dbReference type="ChEBI" id="CHEBI:33019"/>
        <dbReference type="ChEBI" id="CHEBI:57287"/>
        <dbReference type="ChEBI" id="CHEBI:58950"/>
        <dbReference type="ChEBI" id="CHEBI:138261"/>
        <dbReference type="ChEBI" id="CHEBI:456215"/>
    </reaction>
    <physiologicalReaction direction="left-to-right" evidence="15">
        <dbReference type="Rhea" id="RHEA:54537"/>
    </physiologicalReaction>
</comment>
<dbReference type="GO" id="GO:0044539">
    <property type="term" value="P:long-chain fatty acid import into cell"/>
    <property type="evidence" value="ECO:0007669"/>
    <property type="project" value="TreeGrafter"/>
</dbReference>
<evidence type="ECO:0000256" key="21">
    <source>
        <dbReference type="ARBA" id="ARBA00078285"/>
    </source>
</evidence>
<keyword evidence="8" id="KW-0276">Fatty acid metabolism</keyword>
<evidence type="ECO:0000256" key="5">
    <source>
        <dbReference type="ARBA" id="ARBA00022598"/>
    </source>
</evidence>
<evidence type="ECO:0000256" key="16">
    <source>
        <dbReference type="ARBA" id="ARBA00041297"/>
    </source>
</evidence>
<dbReference type="GO" id="GO:0004467">
    <property type="term" value="F:long-chain fatty acid-CoA ligase activity"/>
    <property type="evidence" value="ECO:0007669"/>
    <property type="project" value="UniProtKB-EC"/>
</dbReference>
<dbReference type="GO" id="GO:0005524">
    <property type="term" value="F:ATP binding"/>
    <property type="evidence" value="ECO:0007669"/>
    <property type="project" value="UniProtKB-KW"/>
</dbReference>
<evidence type="ECO:0000256" key="2">
    <source>
        <dbReference type="ARBA" id="ARBA00006432"/>
    </source>
</evidence>
<keyword evidence="3" id="KW-0813">Transport</keyword>
<keyword evidence="11" id="KW-0445">Lipid transport</keyword>
<dbReference type="PANTHER" id="PTHR43107">
    <property type="entry name" value="LONG-CHAIN FATTY ACID TRANSPORT PROTEIN"/>
    <property type="match status" value="1"/>
</dbReference>
<evidence type="ECO:0000256" key="17">
    <source>
        <dbReference type="ARBA" id="ARBA00046271"/>
    </source>
</evidence>
<dbReference type="GO" id="GO:0005886">
    <property type="term" value="C:plasma membrane"/>
    <property type="evidence" value="ECO:0007669"/>
    <property type="project" value="UniProtKB-SubCell"/>
</dbReference>
<dbReference type="EMBL" id="KT163665">
    <property type="protein sequence ID" value="AKN21615.1"/>
    <property type="molecule type" value="mRNA"/>
</dbReference>
<dbReference type="FunFam" id="3.40.50.12780:FF:000019">
    <property type="entry name" value="Long-chain fatty acid transporter"/>
    <property type="match status" value="1"/>
</dbReference>
<keyword evidence="12 22" id="KW-0472">Membrane</keyword>
<feature type="transmembrane region" description="Helical" evidence="22">
    <location>
        <begin position="20"/>
        <end position="42"/>
    </location>
</feature>
<dbReference type="PROSITE" id="PS00455">
    <property type="entry name" value="AMP_BINDING"/>
    <property type="match status" value="1"/>
</dbReference>
<evidence type="ECO:0000256" key="9">
    <source>
        <dbReference type="ARBA" id="ARBA00022840"/>
    </source>
</evidence>
<evidence type="ECO:0000256" key="15">
    <source>
        <dbReference type="ARBA" id="ARBA00036527"/>
    </source>
</evidence>
<evidence type="ECO:0000256" key="6">
    <source>
        <dbReference type="ARBA" id="ARBA00022692"/>
    </source>
</evidence>
<evidence type="ECO:0000256" key="1">
    <source>
        <dbReference type="ARBA" id="ARBA00004651"/>
    </source>
</evidence>
<dbReference type="InterPro" id="IPR000873">
    <property type="entry name" value="AMP-dep_synth/lig_dom"/>
</dbReference>
<dbReference type="AlphaFoldDB" id="A0A0H3YF74"/>
<evidence type="ECO:0000256" key="8">
    <source>
        <dbReference type="ARBA" id="ARBA00022832"/>
    </source>
</evidence>
<evidence type="ECO:0000256" key="13">
    <source>
        <dbReference type="ARBA" id="ARBA00023140"/>
    </source>
</evidence>
<dbReference type="GO" id="GO:0005778">
    <property type="term" value="C:peroxisomal membrane"/>
    <property type="evidence" value="ECO:0007669"/>
    <property type="project" value="UniProtKB-SubCell"/>
</dbReference>
<evidence type="ECO:0000259" key="24">
    <source>
        <dbReference type="Pfam" id="PF13193"/>
    </source>
</evidence>
<evidence type="ECO:0000256" key="3">
    <source>
        <dbReference type="ARBA" id="ARBA00022448"/>
    </source>
</evidence>
<keyword evidence="10 22" id="KW-1133">Transmembrane helix</keyword>
<dbReference type="Pfam" id="PF13193">
    <property type="entry name" value="AMP-binding_C"/>
    <property type="match status" value="1"/>
</dbReference>
<dbReference type="Gene3D" id="3.40.50.12780">
    <property type="entry name" value="N-terminal domain of ligase-like"/>
    <property type="match status" value="1"/>
</dbReference>
<dbReference type="InterPro" id="IPR042099">
    <property type="entry name" value="ANL_N_sf"/>
</dbReference>
<keyword evidence="5" id="KW-0436">Ligase</keyword>
<keyword evidence="9" id="KW-0067">ATP-binding</keyword>
<gene>
    <name evidence="25" type="primary">slc27a-1</name>
</gene>
<proteinExistence type="evidence at transcript level"/>
<keyword evidence="13" id="KW-0576">Peroxisome</keyword>
<evidence type="ECO:0000256" key="22">
    <source>
        <dbReference type="SAM" id="Phobius"/>
    </source>
</evidence>
<keyword evidence="8" id="KW-0443">Lipid metabolism</keyword>
<evidence type="ECO:0000256" key="19">
    <source>
        <dbReference type="ARBA" id="ARBA00060276"/>
    </source>
</evidence>
<comment type="similarity">
    <text evidence="2">Belongs to the ATP-dependent AMP-binding enzyme family.</text>
</comment>
<evidence type="ECO:0000256" key="20">
    <source>
        <dbReference type="ARBA" id="ARBA00068795"/>
    </source>
</evidence>
<evidence type="ECO:0000256" key="10">
    <source>
        <dbReference type="ARBA" id="ARBA00022989"/>
    </source>
</evidence>
<keyword evidence="7" id="KW-0547">Nucleotide-binding</keyword>
<dbReference type="SUPFAM" id="SSF56801">
    <property type="entry name" value="Acetyl-CoA synthetase-like"/>
    <property type="match status" value="1"/>
</dbReference>
<organism evidence="25">
    <name type="scientific">Schmidtea mediterranea</name>
    <name type="common">Freshwater planarian flatworm</name>
    <dbReference type="NCBI Taxonomy" id="79327"/>
    <lineage>
        <taxon>Eukaryota</taxon>
        <taxon>Metazoa</taxon>
        <taxon>Spiralia</taxon>
        <taxon>Lophotrochozoa</taxon>
        <taxon>Platyhelminthes</taxon>
        <taxon>Rhabditophora</taxon>
        <taxon>Seriata</taxon>
        <taxon>Tricladida</taxon>
        <taxon>Continenticola</taxon>
        <taxon>Geoplanoidea</taxon>
        <taxon>Dugesiidae</taxon>
        <taxon>Schmidtea</taxon>
    </lineage>
</organism>
<dbReference type="NCBIfam" id="NF006134">
    <property type="entry name" value="PRK08279.1"/>
    <property type="match status" value="1"/>
</dbReference>
<dbReference type="InterPro" id="IPR045851">
    <property type="entry name" value="AMP-bd_C_sf"/>
</dbReference>
<sequence>MENFIENYRWLTFTFPFSVLFMLSYYSLIVNFLLSLSIYCAFGGWKFMKILILTIPRDFRGLMSLLKVKFFVWNMIRNRHTIPDIFEKTVQRKSSHIAFLFEDEQWTFSDVDMYANKIANYLLKLGVKSGDTIALFMESRPAYVAIWMGISKIGAVPALINFNLRKESLTHCINDVKASGLICGTELHSALQEINDDISKFITFKIFIDGSLIQRKPLNGLTGSADKILDKIINMESIQNPPTTRHITRKVHDPLMFIFTSGTTGLPKAAKVTHARFVMMSYGVSQMLGIQESDIIYNPLPLYHTAGGMIGVGQVIIRGSIMAIRKKFSASAYWSDCIKYKATVVQYIGEICRYLLCQPIRPEENQHNVRLAFGNGIRPQIWVEFQTRFKIKQIGEFYGATESNANIINNVNKVGSVGFGTRILPFVYPITLIKIDPETGVALRDKNGLCIQCKPNEVGELVGKIHDKDPMRQFDGYISDAANQRKIVHDVFYKGDRAFLTGDLLIQDELGFFYFRDRLGDTFRWKGENVSTAEVEAVISNCLNLNDCVVYGVEVPHTEGKAGMATIVESGQNAIDLKLLDEKLKQKLPVYARPLFIRICRNIDTTGTFKLKKTDLMKDGFNPNLIDDNLFYLDHKTCHYASLDSAIFEQIMKGLLKF</sequence>
<dbReference type="GO" id="GO:0005789">
    <property type="term" value="C:endoplasmic reticulum membrane"/>
    <property type="evidence" value="ECO:0007669"/>
    <property type="project" value="TreeGrafter"/>
</dbReference>
<dbReference type="InterPro" id="IPR025110">
    <property type="entry name" value="AMP-bd_C"/>
</dbReference>
<feature type="domain" description="AMP-binding enzyme C-terminal" evidence="24">
    <location>
        <begin position="534"/>
        <end position="610"/>
    </location>
</feature>
<evidence type="ECO:0000256" key="11">
    <source>
        <dbReference type="ARBA" id="ARBA00023055"/>
    </source>
</evidence>
<dbReference type="EC" id="6.2.1.3" evidence="14"/>
<keyword evidence="4" id="KW-1003">Cell membrane</keyword>
<reference evidence="25" key="1">
    <citation type="journal article" date="2015" name="Elife">
        <title>Stem cells and fluid flow drive cyst formation in an invertebrate excretory organ.</title>
        <authorList>
            <person name="Thi-Kim Vu H."/>
            <person name="Rink J.C."/>
            <person name="McKinney S.A."/>
            <person name="McClain M."/>
            <person name="Lakshmanaperumal N."/>
            <person name="Alexander R."/>
            <person name="Sanchez Alvarado A."/>
        </authorList>
    </citation>
    <scope>NUCLEOTIDE SEQUENCE</scope>
</reference>
<dbReference type="GO" id="GO:0005324">
    <property type="term" value="F:long-chain fatty acid transmembrane transporter activity"/>
    <property type="evidence" value="ECO:0007669"/>
    <property type="project" value="TreeGrafter"/>
</dbReference>
<dbReference type="PANTHER" id="PTHR43107:SF15">
    <property type="entry name" value="FATTY ACID TRANSPORT PROTEIN 3, ISOFORM A"/>
    <property type="match status" value="1"/>
</dbReference>
<evidence type="ECO:0000313" key="25">
    <source>
        <dbReference type="EMBL" id="AKN21615.1"/>
    </source>
</evidence>